<feature type="region of interest" description="Disordered" evidence="4">
    <location>
        <begin position="441"/>
        <end position="506"/>
    </location>
</feature>
<name>A0AAW0H291_MYOGA</name>
<dbReference type="SUPFAM" id="SSF75399">
    <property type="entry name" value="Plakin repeat"/>
    <property type="match status" value="1"/>
</dbReference>
<dbReference type="GO" id="GO:0042060">
    <property type="term" value="P:wound healing"/>
    <property type="evidence" value="ECO:0007669"/>
    <property type="project" value="TreeGrafter"/>
</dbReference>
<keyword evidence="7" id="KW-1185">Reference proteome</keyword>
<dbReference type="SMART" id="SM00250">
    <property type="entry name" value="PLEC"/>
    <property type="match status" value="5"/>
</dbReference>
<organism evidence="6 7">
    <name type="scientific">Myodes glareolus</name>
    <name type="common">Bank vole</name>
    <name type="synonym">Clethrionomys glareolus</name>
    <dbReference type="NCBI Taxonomy" id="447135"/>
    <lineage>
        <taxon>Eukaryota</taxon>
        <taxon>Metazoa</taxon>
        <taxon>Chordata</taxon>
        <taxon>Craniata</taxon>
        <taxon>Vertebrata</taxon>
        <taxon>Euteleostomi</taxon>
        <taxon>Mammalia</taxon>
        <taxon>Eutheria</taxon>
        <taxon>Euarchontoglires</taxon>
        <taxon>Glires</taxon>
        <taxon>Rodentia</taxon>
        <taxon>Myomorpha</taxon>
        <taxon>Muroidea</taxon>
        <taxon>Cricetidae</taxon>
        <taxon>Arvicolinae</taxon>
        <taxon>Myodes</taxon>
    </lineage>
</organism>
<proteinExistence type="inferred from homology"/>
<dbReference type="GO" id="GO:1990254">
    <property type="term" value="F:keratin filament binding"/>
    <property type="evidence" value="ECO:0007669"/>
    <property type="project" value="TreeGrafter"/>
</dbReference>
<protein>
    <recommendedName>
        <fullName evidence="5">IRF-2BP1/2-like middle domain-containing protein</fullName>
    </recommendedName>
</protein>
<comment type="similarity">
    <text evidence="1">Belongs to the plakin or cytolinker family.</text>
</comment>
<feature type="compositionally biased region" description="Polar residues" evidence="4">
    <location>
        <begin position="494"/>
        <end position="506"/>
    </location>
</feature>
<dbReference type="Pfam" id="PF25457">
    <property type="entry name" value="IRF-2BP1_2_M"/>
    <property type="match status" value="1"/>
</dbReference>
<evidence type="ECO:0000256" key="3">
    <source>
        <dbReference type="ARBA" id="ARBA00022737"/>
    </source>
</evidence>
<evidence type="ECO:0000313" key="6">
    <source>
        <dbReference type="EMBL" id="KAK7796989.1"/>
    </source>
</evidence>
<evidence type="ECO:0000313" key="7">
    <source>
        <dbReference type="Proteomes" id="UP001488838"/>
    </source>
</evidence>
<dbReference type="GO" id="GO:0005198">
    <property type="term" value="F:structural molecule activity"/>
    <property type="evidence" value="ECO:0007669"/>
    <property type="project" value="TreeGrafter"/>
</dbReference>
<dbReference type="PANTHER" id="PTHR23169:SF21">
    <property type="entry name" value="EPIPLAKIN"/>
    <property type="match status" value="1"/>
</dbReference>
<dbReference type="Pfam" id="PF00681">
    <property type="entry name" value="Plectin"/>
    <property type="match status" value="2"/>
</dbReference>
<dbReference type="InterPro" id="IPR058682">
    <property type="entry name" value="IRF-2BP1/2-like_M"/>
</dbReference>
<dbReference type="InterPro" id="IPR035915">
    <property type="entry name" value="Plakin_repeat_sf"/>
</dbReference>
<dbReference type="Gene3D" id="3.90.1290.10">
    <property type="entry name" value="Plakin repeat"/>
    <property type="match status" value="1"/>
</dbReference>
<dbReference type="GO" id="GO:0005737">
    <property type="term" value="C:cytoplasm"/>
    <property type="evidence" value="ECO:0007669"/>
    <property type="project" value="TreeGrafter"/>
</dbReference>
<accession>A0AAW0H291</accession>
<sequence>MQIGQLGGHHGTARELPPWQHLREVSWCKPAGFDGEDVHQYLKCCISIAGLLLKPTNEKLSVYTALERQLLSAGIALILLEAQVASGFLLDPVRNWRLTVNEAVKKGVVGPELHHELLSAERAVTGYKDPYIGEQISLFRALKKDLIVRDHGIHLLEAQIATGSIIDPVHSHHMHVDVAYQCGYFDEEMNRILADPNNDTKGFFDPNTHEKLIYLQLLEHCVEDHETGLHLLPLTDKAAKVGELVYTDTEAVMSLKRPLCLHCSASSRSSWTVESSTKNSTSSCNGMAKQMYQECMKDFGHGLSSGFKYLDYEKKHGSGDWPDWRLLGDLLPEAVRFFKEGVPGTDMLPQPYLDASCPMLSTALVSLNCVPSAPPGTGALPPAVPTFWGAASSLCKRKAFLEPPDSAEGALKLSEEQQRQQWMANQSEALKFTMSEAGGFAVPGHAAGGPPPSTSGTSFQSDHPARVSHQKGPSTMAALRSVANTLGTAHWPKNGSSVHSTTASAR</sequence>
<comment type="caution">
    <text evidence="6">The sequence shown here is derived from an EMBL/GenBank/DDBJ whole genome shotgun (WGS) entry which is preliminary data.</text>
</comment>
<gene>
    <name evidence="6" type="ORF">U0070_023293</name>
</gene>
<dbReference type="GO" id="GO:0045095">
    <property type="term" value="C:keratin filament"/>
    <property type="evidence" value="ECO:0007669"/>
    <property type="project" value="TreeGrafter"/>
</dbReference>
<dbReference type="EMBL" id="JBBHLL010000936">
    <property type="protein sequence ID" value="KAK7796989.1"/>
    <property type="molecule type" value="Genomic_DNA"/>
</dbReference>
<dbReference type="GO" id="GO:0030054">
    <property type="term" value="C:cell junction"/>
    <property type="evidence" value="ECO:0007669"/>
    <property type="project" value="TreeGrafter"/>
</dbReference>
<keyword evidence="2" id="KW-0597">Phosphoprotein</keyword>
<evidence type="ECO:0000256" key="2">
    <source>
        <dbReference type="ARBA" id="ARBA00022553"/>
    </source>
</evidence>
<dbReference type="InterPro" id="IPR043197">
    <property type="entry name" value="Plakin"/>
</dbReference>
<dbReference type="Proteomes" id="UP001488838">
    <property type="component" value="Unassembled WGS sequence"/>
</dbReference>
<evidence type="ECO:0000256" key="4">
    <source>
        <dbReference type="SAM" id="MobiDB-lite"/>
    </source>
</evidence>
<dbReference type="GO" id="GO:0016020">
    <property type="term" value="C:membrane"/>
    <property type="evidence" value="ECO:0007669"/>
    <property type="project" value="TreeGrafter"/>
</dbReference>
<dbReference type="GO" id="GO:0045110">
    <property type="term" value="P:intermediate filament bundle assembly"/>
    <property type="evidence" value="ECO:0007669"/>
    <property type="project" value="TreeGrafter"/>
</dbReference>
<dbReference type="InterPro" id="IPR001101">
    <property type="entry name" value="Plectin_repeat"/>
</dbReference>
<reference evidence="6 7" key="1">
    <citation type="journal article" date="2023" name="bioRxiv">
        <title>Conserved and derived expression patterns and positive selection on dental genes reveal complex evolutionary context of ever-growing rodent molars.</title>
        <authorList>
            <person name="Calamari Z.T."/>
            <person name="Song A."/>
            <person name="Cohen E."/>
            <person name="Akter M."/>
            <person name="Roy R.D."/>
            <person name="Hallikas O."/>
            <person name="Christensen M.M."/>
            <person name="Li P."/>
            <person name="Marangoni P."/>
            <person name="Jernvall J."/>
            <person name="Klein O.D."/>
        </authorList>
    </citation>
    <scope>NUCLEOTIDE SEQUENCE [LARGE SCALE GENOMIC DNA]</scope>
    <source>
        <strain evidence="6">V071</strain>
    </source>
</reference>
<feature type="domain" description="IRF-2BP1/2-like middle" evidence="5">
    <location>
        <begin position="274"/>
        <end position="352"/>
    </location>
</feature>
<keyword evidence="3" id="KW-0677">Repeat</keyword>
<dbReference type="AlphaFoldDB" id="A0AAW0H291"/>
<evidence type="ECO:0000259" key="5">
    <source>
        <dbReference type="Pfam" id="PF25457"/>
    </source>
</evidence>
<dbReference type="GO" id="GO:0042995">
    <property type="term" value="C:cell projection"/>
    <property type="evidence" value="ECO:0007669"/>
    <property type="project" value="UniProtKB-SubCell"/>
</dbReference>
<evidence type="ECO:0000256" key="1">
    <source>
        <dbReference type="ARBA" id="ARBA00009109"/>
    </source>
</evidence>
<dbReference type="PANTHER" id="PTHR23169">
    <property type="entry name" value="ENVOPLAKIN"/>
    <property type="match status" value="1"/>
</dbReference>